<dbReference type="PANTHER" id="PTHR12138:SF152">
    <property type="entry name" value="C2H2-TYPE DOMAIN-CONTAINING PROTEIN"/>
    <property type="match status" value="1"/>
</dbReference>
<name>A0A5F8AIL1_MACMU</name>
<dbReference type="VEuPathDB" id="HostDB:ENSMMUG00000062732"/>
<sequence length="156" mass="17575">MQWHSQGLLQPQPPRLRQSSHLSLLSSWDNSHTPPCLANFCIFFFFFFWRQSLTVLPRLECSGSISACCNLRLLGSSDSSTSAYQVVGITGTHHHAWLMFVFLAEMGFHYVDQACLDHSHCARHSTGLLTCSISSLAVFTPPWATWWSPTPGRSPY</sequence>
<dbReference type="Ensembl" id="ENSMMUT00000085355.1">
    <property type="protein sequence ID" value="ENSMMUP00000076803.1"/>
    <property type="gene ID" value="ENSMMUG00000062732.1"/>
</dbReference>
<keyword evidence="2" id="KW-1185">Reference proteome</keyword>
<dbReference type="InParanoid" id="A0A5F8AIL1"/>
<dbReference type="PANTHER" id="PTHR12138">
    <property type="entry name" value="PRIMATE-EXPANDED PROTEIN FAMILY"/>
    <property type="match status" value="1"/>
</dbReference>
<proteinExistence type="predicted"/>
<reference evidence="1" key="2">
    <citation type="submission" date="2019-01" db="EMBL/GenBank/DDBJ databases">
        <authorList>
            <person name="Graves T."/>
            <person name="Eichler E.E."/>
            <person name="Wilson R.K."/>
        </authorList>
    </citation>
    <scope>NUCLEOTIDE SEQUENCE [LARGE SCALE GENOMIC DNA]</scope>
    <source>
        <strain evidence="1">17573</strain>
    </source>
</reference>
<dbReference type="Proteomes" id="UP000006718">
    <property type="component" value="Chromosome 19"/>
</dbReference>
<reference evidence="1" key="4">
    <citation type="submission" date="2025-09" db="UniProtKB">
        <authorList>
            <consortium name="Ensembl"/>
        </authorList>
    </citation>
    <scope>IDENTIFICATION</scope>
    <source>
        <strain evidence="1">17573</strain>
    </source>
</reference>
<evidence type="ECO:0000313" key="2">
    <source>
        <dbReference type="Proteomes" id="UP000006718"/>
    </source>
</evidence>
<organism evidence="1 2">
    <name type="scientific">Macaca mulatta</name>
    <name type="common">Rhesus macaque</name>
    <dbReference type="NCBI Taxonomy" id="9544"/>
    <lineage>
        <taxon>Eukaryota</taxon>
        <taxon>Metazoa</taxon>
        <taxon>Chordata</taxon>
        <taxon>Craniata</taxon>
        <taxon>Vertebrata</taxon>
        <taxon>Euteleostomi</taxon>
        <taxon>Mammalia</taxon>
        <taxon>Eutheria</taxon>
        <taxon>Euarchontoglires</taxon>
        <taxon>Primates</taxon>
        <taxon>Haplorrhini</taxon>
        <taxon>Catarrhini</taxon>
        <taxon>Cercopithecidae</taxon>
        <taxon>Cercopithecinae</taxon>
        <taxon>Macaca</taxon>
    </lineage>
</organism>
<reference evidence="1" key="3">
    <citation type="submission" date="2025-08" db="UniProtKB">
        <authorList>
            <consortium name="Ensembl"/>
        </authorList>
    </citation>
    <scope>IDENTIFICATION</scope>
    <source>
        <strain evidence="1">17573</strain>
    </source>
</reference>
<accession>A0A5F8AIL1</accession>
<reference evidence="2" key="1">
    <citation type="journal article" date="2007" name="Science">
        <title>Evolutionary and biomedical insights from the rhesus macaque genome.</title>
        <authorList>
            <person name="Gibbs R.A."/>
            <person name="Rogers J."/>
            <person name="Katze M.G."/>
            <person name="Bumgarner R."/>
            <person name="Weinstock G.M."/>
            <person name="Mardis E.R."/>
            <person name="Remington K.A."/>
            <person name="Strausberg R.L."/>
            <person name="Venter J.C."/>
            <person name="Wilson R.K."/>
            <person name="Batzer M.A."/>
            <person name="Bustamante C.D."/>
            <person name="Eichler E.E."/>
            <person name="Hahn M.W."/>
            <person name="Hardison R.C."/>
            <person name="Makova K.D."/>
            <person name="Miller W."/>
            <person name="Milosavljevic A."/>
            <person name="Palermo R.E."/>
            <person name="Siepel A."/>
            <person name="Sikela J.M."/>
            <person name="Attaway T."/>
            <person name="Bell S."/>
            <person name="Bernard K.E."/>
            <person name="Buhay C.J."/>
            <person name="Chandrabose M.N."/>
            <person name="Dao M."/>
            <person name="Davis C."/>
            <person name="Delehaunty K.D."/>
            <person name="Ding Y."/>
            <person name="Dinh H.H."/>
            <person name="Dugan-Rocha S."/>
            <person name="Fulton L.A."/>
            <person name="Gabisi R.A."/>
            <person name="Garner T.T."/>
            <person name="Godfrey J."/>
            <person name="Hawes A.C."/>
            <person name="Hernandez J."/>
            <person name="Hines S."/>
            <person name="Holder M."/>
            <person name="Hume J."/>
            <person name="Jhangiani S.N."/>
            <person name="Joshi V."/>
            <person name="Khan Z.M."/>
            <person name="Kirkness E.F."/>
            <person name="Cree A."/>
            <person name="Fowler R.G."/>
            <person name="Lee S."/>
            <person name="Lewis L.R."/>
            <person name="Li Z."/>
            <person name="Liu Y.-S."/>
            <person name="Moore S.M."/>
            <person name="Muzny D."/>
            <person name="Nazareth L.V."/>
            <person name="Ngo D.N."/>
            <person name="Okwuonu G.O."/>
            <person name="Pai G."/>
            <person name="Parker D."/>
            <person name="Paul H.A."/>
            <person name="Pfannkoch C."/>
            <person name="Pohl C.S."/>
            <person name="Rogers Y.-H.C."/>
            <person name="Ruiz S.J."/>
            <person name="Sabo A."/>
            <person name="Santibanez J."/>
            <person name="Schneider B.W."/>
            <person name="Smith S.M."/>
            <person name="Sodergren E."/>
            <person name="Svatek A.F."/>
            <person name="Utterback T.R."/>
            <person name="Vattathil S."/>
            <person name="Warren W."/>
            <person name="White C.S."/>
            <person name="Chinwalla A.T."/>
            <person name="Feng Y."/>
            <person name="Halpern A.L."/>
            <person name="Hillier L.W."/>
            <person name="Huang X."/>
            <person name="Minx P."/>
            <person name="Nelson J.O."/>
            <person name="Pepin K.H."/>
            <person name="Qin X."/>
            <person name="Sutton G.G."/>
            <person name="Venter E."/>
            <person name="Walenz B.P."/>
            <person name="Wallis J.W."/>
            <person name="Worley K.C."/>
            <person name="Yang S.-P."/>
            <person name="Jones S.M."/>
            <person name="Marra M.A."/>
            <person name="Rocchi M."/>
            <person name="Schein J.E."/>
            <person name="Baertsch R."/>
            <person name="Clarke L."/>
            <person name="Csuros M."/>
            <person name="Glasscock J."/>
            <person name="Harris R.A."/>
            <person name="Havlak P."/>
            <person name="Jackson A.R."/>
            <person name="Jiang H."/>
            <person name="Liu Y."/>
            <person name="Messina D.N."/>
            <person name="Shen Y."/>
            <person name="Song H.X.-Z."/>
            <person name="Wylie T."/>
            <person name="Zhang L."/>
            <person name="Birney E."/>
            <person name="Han K."/>
            <person name="Konkel M.K."/>
            <person name="Lee J."/>
            <person name="Smit A.F.A."/>
            <person name="Ullmer B."/>
            <person name="Wang H."/>
            <person name="Xing J."/>
            <person name="Burhans R."/>
            <person name="Cheng Z."/>
            <person name="Karro J.E."/>
            <person name="Ma J."/>
            <person name="Raney B."/>
            <person name="She X."/>
            <person name="Cox M.J."/>
            <person name="Demuth J.P."/>
            <person name="Dumas L.J."/>
            <person name="Han S.-G."/>
            <person name="Hopkins J."/>
            <person name="Karimpour-Fard A."/>
            <person name="Kim Y.H."/>
            <person name="Pollack J.R."/>
            <person name="Vinar T."/>
            <person name="Addo-Quaye C."/>
            <person name="Degenhardt J."/>
            <person name="Denby A."/>
            <person name="Hubisz M.J."/>
            <person name="Indap A."/>
            <person name="Kosiol C."/>
            <person name="Lahn B.T."/>
            <person name="Lawson H.A."/>
            <person name="Marklein A."/>
            <person name="Nielsen R."/>
            <person name="Vallender E.J."/>
            <person name="Clark A.G."/>
            <person name="Ferguson B."/>
            <person name="Hernandez R.D."/>
            <person name="Hirani K."/>
            <person name="Kehrer-Sawatzki H."/>
            <person name="Kolb J."/>
            <person name="Patil S."/>
            <person name="Pu L.-L."/>
            <person name="Ren Y."/>
            <person name="Smith D.G."/>
            <person name="Wheeler D.A."/>
            <person name="Schenck I."/>
            <person name="Ball E.V."/>
            <person name="Chen R."/>
            <person name="Cooper D.N."/>
            <person name="Giardine B."/>
            <person name="Hsu F."/>
            <person name="Kent W.J."/>
            <person name="Lesk A."/>
            <person name="Nelson D.L."/>
            <person name="O'brien W.E."/>
            <person name="Pruefer K."/>
            <person name="Stenson P.D."/>
            <person name="Wallace J.C."/>
            <person name="Ke H."/>
            <person name="Liu X.-M."/>
            <person name="Wang P."/>
            <person name="Xiang A.P."/>
            <person name="Yang F."/>
            <person name="Barber G.P."/>
            <person name="Haussler D."/>
            <person name="Karolchik D."/>
            <person name="Kern A.D."/>
            <person name="Kuhn R.M."/>
            <person name="Smith K.E."/>
            <person name="Zwieg A.S."/>
        </authorList>
    </citation>
    <scope>NUCLEOTIDE SEQUENCE [LARGE SCALE GENOMIC DNA]</scope>
    <source>
        <strain evidence="2">17573</strain>
    </source>
</reference>
<evidence type="ECO:0000313" key="1">
    <source>
        <dbReference type="Ensembl" id="ENSMMUP00000076803.1"/>
    </source>
</evidence>
<protein>
    <submittedName>
        <fullName evidence="1">Uncharacterized protein</fullName>
    </submittedName>
</protein>
<dbReference type="GeneTree" id="ENSGT01150000286943"/>
<dbReference type="AlphaFoldDB" id="A0A5F8AIL1"/>